<accession>A0A9E7SL73</accession>
<proteinExistence type="predicted"/>
<sequence>MTDVLFHEEWGIPYYWIEEGQLVQRLNGVTRVGAFVDGRFVAEEDGTDD</sequence>
<dbReference type="EMBL" id="ON529857">
    <property type="protein sequence ID" value="USN15506.1"/>
    <property type="molecule type" value="Genomic_DNA"/>
</dbReference>
<keyword evidence="2" id="KW-1185">Reference proteome</keyword>
<evidence type="ECO:0000313" key="2">
    <source>
        <dbReference type="Proteomes" id="UP001056576"/>
    </source>
</evidence>
<reference evidence="1 2" key="1">
    <citation type="submission" date="2022-05" db="EMBL/GenBank/DDBJ databases">
        <authorList>
            <person name="Friedrich I."/>
            <person name="Poehlein A."/>
            <person name="Schneider D."/>
            <person name="Hertel R."/>
            <person name="Daniel R."/>
        </authorList>
    </citation>
    <scope>NUCLEOTIDE SEQUENCE [LARGE SCALE GENOMIC DNA]</scope>
</reference>
<gene>
    <name evidence="1" type="ORF">KIKIMORA_03700</name>
</gene>
<evidence type="ECO:0000313" key="1">
    <source>
        <dbReference type="EMBL" id="USN15506.1"/>
    </source>
</evidence>
<organism evidence="1 2">
    <name type="scientific">Brevundimonas phage vB_BpoS-Kikimora</name>
    <dbReference type="NCBI Taxonomy" id="2948601"/>
    <lineage>
        <taxon>Viruses</taxon>
        <taxon>Duplodnaviria</taxon>
        <taxon>Heunggongvirae</taxon>
        <taxon>Uroviricota</taxon>
        <taxon>Caudoviricetes</taxon>
        <taxon>Jeanschmidtviridae</taxon>
        <taxon>Kikimoravirus</taxon>
        <taxon>Kikimoravirus kikimora</taxon>
    </lineage>
</organism>
<dbReference type="Proteomes" id="UP001056576">
    <property type="component" value="Segment"/>
</dbReference>
<name>A0A9E7SL73_9CAUD</name>
<protein>
    <submittedName>
        <fullName evidence="1">Uncharacterized protein</fullName>
    </submittedName>
</protein>